<reference evidence="11 12" key="1">
    <citation type="submission" date="2019-01" db="EMBL/GenBank/DDBJ databases">
        <title>Filimonas sp. strain TTM-71.</title>
        <authorList>
            <person name="Chen W.-M."/>
        </authorList>
    </citation>
    <scope>NUCLEOTIDE SEQUENCE [LARGE SCALE GENOMIC DNA]</scope>
    <source>
        <strain evidence="11 12">TTM-71</strain>
    </source>
</reference>
<evidence type="ECO:0000256" key="8">
    <source>
        <dbReference type="ARBA" id="ARBA00049244"/>
    </source>
</evidence>
<organism evidence="11 12">
    <name type="scientific">Filimonas effusa</name>
    <dbReference type="NCBI Taxonomy" id="2508721"/>
    <lineage>
        <taxon>Bacteria</taxon>
        <taxon>Pseudomonadati</taxon>
        <taxon>Bacteroidota</taxon>
        <taxon>Chitinophagia</taxon>
        <taxon>Chitinophagales</taxon>
        <taxon>Chitinophagaceae</taxon>
        <taxon>Filimonas</taxon>
    </lineage>
</organism>
<comment type="caution">
    <text evidence="11">The sequence shown here is derived from an EMBL/GenBank/DDBJ whole genome shotgun (WGS) entry which is preliminary data.</text>
</comment>
<comment type="catalytic activity">
    <reaction evidence="8">
        <text>DNA(n) + a 2'-deoxyribonucleoside 5'-triphosphate = DNA(n+1) + diphosphate</text>
        <dbReference type="Rhea" id="RHEA:22508"/>
        <dbReference type="Rhea" id="RHEA-COMP:17339"/>
        <dbReference type="Rhea" id="RHEA-COMP:17340"/>
        <dbReference type="ChEBI" id="CHEBI:33019"/>
        <dbReference type="ChEBI" id="CHEBI:61560"/>
        <dbReference type="ChEBI" id="CHEBI:173112"/>
        <dbReference type="EC" id="2.7.7.7"/>
    </reaction>
</comment>
<dbReference type="RefSeq" id="WP_129002272.1">
    <property type="nucleotide sequence ID" value="NZ_SDHZ01000001.1"/>
</dbReference>
<evidence type="ECO:0000256" key="6">
    <source>
        <dbReference type="ARBA" id="ARBA00022932"/>
    </source>
</evidence>
<evidence type="ECO:0000256" key="4">
    <source>
        <dbReference type="ARBA" id="ARBA00022695"/>
    </source>
</evidence>
<dbReference type="Gene3D" id="3.40.50.300">
    <property type="entry name" value="P-loop containing nucleotide triphosphate hydrolases"/>
    <property type="match status" value="1"/>
</dbReference>
<dbReference type="SUPFAM" id="SSF52540">
    <property type="entry name" value="P-loop containing nucleoside triphosphate hydrolases"/>
    <property type="match status" value="1"/>
</dbReference>
<dbReference type="GO" id="GO:0006261">
    <property type="term" value="P:DNA-templated DNA replication"/>
    <property type="evidence" value="ECO:0007669"/>
    <property type="project" value="TreeGrafter"/>
</dbReference>
<dbReference type="Pfam" id="PF06144">
    <property type="entry name" value="DNA_pol3_delta"/>
    <property type="match status" value="1"/>
</dbReference>
<evidence type="ECO:0000256" key="3">
    <source>
        <dbReference type="ARBA" id="ARBA00022679"/>
    </source>
</evidence>
<evidence type="ECO:0000256" key="5">
    <source>
        <dbReference type="ARBA" id="ARBA00022705"/>
    </source>
</evidence>
<dbReference type="InterPro" id="IPR008921">
    <property type="entry name" value="DNA_pol3_clamp-load_cplx_C"/>
</dbReference>
<protein>
    <recommendedName>
        <fullName evidence="2">DNA polymerase III subunit delta</fullName>
        <ecNumber evidence="1">2.7.7.7</ecNumber>
    </recommendedName>
</protein>
<gene>
    <name evidence="11" type="primary">holA</name>
    <name evidence="11" type="ORF">ESB13_06875</name>
</gene>
<dbReference type="InterPro" id="IPR005790">
    <property type="entry name" value="DNA_polIII_delta"/>
</dbReference>
<keyword evidence="4 11" id="KW-0548">Nucleotidyltransferase</keyword>
<dbReference type="PANTHER" id="PTHR34388">
    <property type="entry name" value="DNA POLYMERASE III SUBUNIT DELTA"/>
    <property type="match status" value="1"/>
</dbReference>
<dbReference type="GO" id="GO:0003887">
    <property type="term" value="F:DNA-directed DNA polymerase activity"/>
    <property type="evidence" value="ECO:0007669"/>
    <property type="project" value="UniProtKB-KW"/>
</dbReference>
<evidence type="ECO:0000259" key="10">
    <source>
        <dbReference type="Pfam" id="PF21694"/>
    </source>
</evidence>
<dbReference type="GO" id="GO:0009360">
    <property type="term" value="C:DNA polymerase III complex"/>
    <property type="evidence" value="ECO:0007669"/>
    <property type="project" value="InterPro"/>
</dbReference>
<accession>A0A4Q1DCZ9</accession>
<dbReference type="PANTHER" id="PTHR34388:SF1">
    <property type="entry name" value="DNA POLYMERASE III SUBUNIT DELTA"/>
    <property type="match status" value="1"/>
</dbReference>
<dbReference type="NCBIfam" id="TIGR01128">
    <property type="entry name" value="holA"/>
    <property type="match status" value="1"/>
</dbReference>
<evidence type="ECO:0000313" key="11">
    <source>
        <dbReference type="EMBL" id="RXK86523.1"/>
    </source>
</evidence>
<dbReference type="EC" id="2.7.7.7" evidence="1"/>
<evidence type="ECO:0000256" key="1">
    <source>
        <dbReference type="ARBA" id="ARBA00012417"/>
    </source>
</evidence>
<dbReference type="SUPFAM" id="SSF48019">
    <property type="entry name" value="post-AAA+ oligomerization domain-like"/>
    <property type="match status" value="1"/>
</dbReference>
<proteinExistence type="inferred from homology"/>
<dbReference type="Gene3D" id="1.10.8.60">
    <property type="match status" value="1"/>
</dbReference>
<dbReference type="Proteomes" id="UP000290545">
    <property type="component" value="Unassembled WGS sequence"/>
</dbReference>
<evidence type="ECO:0000256" key="7">
    <source>
        <dbReference type="ARBA" id="ARBA00034754"/>
    </source>
</evidence>
<evidence type="ECO:0000256" key="2">
    <source>
        <dbReference type="ARBA" id="ARBA00017703"/>
    </source>
</evidence>
<dbReference type="OrthoDB" id="1172326at2"/>
<comment type="similarity">
    <text evidence="7">Belongs to the DNA polymerase HolA subunit family.</text>
</comment>
<keyword evidence="5" id="KW-0235">DNA replication</keyword>
<dbReference type="EMBL" id="SDHZ01000001">
    <property type="protein sequence ID" value="RXK86523.1"/>
    <property type="molecule type" value="Genomic_DNA"/>
</dbReference>
<feature type="domain" description="DNA polymerase III delta subunit-like C-terminal" evidence="10">
    <location>
        <begin position="209"/>
        <end position="303"/>
    </location>
</feature>
<name>A0A4Q1DCZ9_9BACT</name>
<dbReference type="InterPro" id="IPR027417">
    <property type="entry name" value="P-loop_NTPase"/>
</dbReference>
<dbReference type="InterPro" id="IPR010372">
    <property type="entry name" value="DNA_pol3_delta_N"/>
</dbReference>
<evidence type="ECO:0000259" key="9">
    <source>
        <dbReference type="Pfam" id="PF06144"/>
    </source>
</evidence>
<keyword evidence="6" id="KW-0239">DNA-directed DNA polymerase</keyword>
<dbReference type="Pfam" id="PF21694">
    <property type="entry name" value="DNA_pol3_delta_C"/>
    <property type="match status" value="1"/>
</dbReference>
<dbReference type="GO" id="GO:0003677">
    <property type="term" value="F:DNA binding"/>
    <property type="evidence" value="ECO:0007669"/>
    <property type="project" value="InterPro"/>
</dbReference>
<dbReference type="AlphaFoldDB" id="A0A4Q1DCZ9"/>
<feature type="domain" description="DNA polymerase III delta N-terminal" evidence="9">
    <location>
        <begin position="19"/>
        <end position="133"/>
    </location>
</feature>
<dbReference type="CDD" id="cd18138">
    <property type="entry name" value="HLD_clamp_pol_III_delta"/>
    <property type="match status" value="1"/>
</dbReference>
<keyword evidence="12" id="KW-1185">Reference proteome</keyword>
<dbReference type="Gene3D" id="1.20.272.10">
    <property type="match status" value="1"/>
</dbReference>
<sequence>MSAEKIINEWKKGQFKPVYWLEGDESYYIDQVINYAEHNILNESEAGFNLTVFYGRDADWTAIVNACRRYPMFAERQVVVLKEAQQMRDVEKLEAYIDNPLSSTVFVVSYKEKKVDARTKFAKMLKQKGEMLTTKKMYDNQLPEWVNQMVQQKGLTISQKALLLLVDHIGNDLSRLHNEVDKIAVNLNGRKNITEEDIETFVGISKEFNVFEFQDAVVKKDLPKAIRIIKYFEANPKAAPIQMLLPALYNFFSKVFIVFGLESKDEKSVAAALGVHPFFAKDYLAATRNYNFRSTEKILLLLHHYNLRSIGIGDGGTEDAGLMKELVVKLML</sequence>
<keyword evidence="3 11" id="KW-0808">Transferase</keyword>
<evidence type="ECO:0000313" key="12">
    <source>
        <dbReference type="Proteomes" id="UP000290545"/>
    </source>
</evidence>
<dbReference type="InterPro" id="IPR048466">
    <property type="entry name" value="DNA_pol3_delta-like_C"/>
</dbReference>